<reference evidence="14" key="1">
    <citation type="journal article" date="2014" name="Int. J. Syst. Evol. Microbiol.">
        <title>Complete genome sequence of Corynebacterium casei LMG S-19264T (=DSM 44701T), isolated from a smear-ripened cheese.</title>
        <authorList>
            <consortium name="US DOE Joint Genome Institute (JGI-PGF)"/>
            <person name="Walter F."/>
            <person name="Albersmeier A."/>
            <person name="Kalinowski J."/>
            <person name="Ruckert C."/>
        </authorList>
    </citation>
    <scope>NUCLEOTIDE SEQUENCE</scope>
    <source>
        <strain evidence="14">CGMCC 1.15958</strain>
    </source>
</reference>
<evidence type="ECO:0000313" key="14">
    <source>
        <dbReference type="EMBL" id="GGD82895.1"/>
    </source>
</evidence>
<evidence type="ECO:0000256" key="3">
    <source>
        <dbReference type="ARBA" id="ARBA00022452"/>
    </source>
</evidence>
<comment type="similarity">
    <text evidence="9 10">Belongs to the TonB-dependent receptor family.</text>
</comment>
<gene>
    <name evidence="14" type="primary">fecA</name>
    <name evidence="14" type="ORF">GCM10011514_53740</name>
</gene>
<dbReference type="EMBL" id="BMKK01000022">
    <property type="protein sequence ID" value="GGD82895.1"/>
    <property type="molecule type" value="Genomic_DNA"/>
</dbReference>
<dbReference type="PANTHER" id="PTHR30442:SF0">
    <property type="entry name" value="FE(3+) DICITRATE TRANSPORT PROTEIN FECA"/>
    <property type="match status" value="1"/>
</dbReference>
<feature type="domain" description="TonB-dependent receptor plug" evidence="13">
    <location>
        <begin position="135"/>
        <end position="236"/>
    </location>
</feature>
<reference evidence="14" key="2">
    <citation type="submission" date="2020-09" db="EMBL/GenBank/DDBJ databases">
        <authorList>
            <person name="Sun Q."/>
            <person name="Zhou Y."/>
        </authorList>
    </citation>
    <scope>NUCLEOTIDE SEQUENCE</scope>
    <source>
        <strain evidence="14">CGMCC 1.15958</strain>
    </source>
</reference>
<evidence type="ECO:0000256" key="6">
    <source>
        <dbReference type="ARBA" id="ARBA00023077"/>
    </source>
</evidence>
<name>A0A917DY80_9BACT</name>
<dbReference type="Gene3D" id="2.170.130.10">
    <property type="entry name" value="TonB-dependent receptor, plug domain"/>
    <property type="match status" value="1"/>
</dbReference>
<dbReference type="InterPro" id="IPR036942">
    <property type="entry name" value="Beta-barrel_TonB_sf"/>
</dbReference>
<evidence type="ECO:0000256" key="2">
    <source>
        <dbReference type="ARBA" id="ARBA00022448"/>
    </source>
</evidence>
<dbReference type="AlphaFoldDB" id="A0A917DY80"/>
<dbReference type="GO" id="GO:0009279">
    <property type="term" value="C:cell outer membrane"/>
    <property type="evidence" value="ECO:0007669"/>
    <property type="project" value="UniProtKB-SubCell"/>
</dbReference>
<protein>
    <submittedName>
        <fullName evidence="14">TonB-dependent receptor</fullName>
    </submittedName>
</protein>
<keyword evidence="3 9" id="KW-1134">Transmembrane beta strand</keyword>
<dbReference type="Pfam" id="PF13715">
    <property type="entry name" value="CarbopepD_reg_2"/>
    <property type="match status" value="1"/>
</dbReference>
<dbReference type="Proteomes" id="UP000609064">
    <property type="component" value="Unassembled WGS sequence"/>
</dbReference>
<dbReference type="InterPro" id="IPR012910">
    <property type="entry name" value="Plug_dom"/>
</dbReference>
<keyword evidence="6 10" id="KW-0798">TonB box</keyword>
<dbReference type="Pfam" id="PF00593">
    <property type="entry name" value="TonB_dep_Rec_b-barrel"/>
    <property type="match status" value="1"/>
</dbReference>
<evidence type="ECO:0000256" key="7">
    <source>
        <dbReference type="ARBA" id="ARBA00023136"/>
    </source>
</evidence>
<accession>A0A917DY80</accession>
<evidence type="ECO:0000256" key="5">
    <source>
        <dbReference type="ARBA" id="ARBA00022729"/>
    </source>
</evidence>
<dbReference type="GO" id="GO:0030246">
    <property type="term" value="F:carbohydrate binding"/>
    <property type="evidence" value="ECO:0007669"/>
    <property type="project" value="InterPro"/>
</dbReference>
<organism evidence="14 15">
    <name type="scientific">Emticicia aquatilis</name>
    <dbReference type="NCBI Taxonomy" id="1537369"/>
    <lineage>
        <taxon>Bacteria</taxon>
        <taxon>Pseudomonadati</taxon>
        <taxon>Bacteroidota</taxon>
        <taxon>Cytophagia</taxon>
        <taxon>Cytophagales</taxon>
        <taxon>Leadbetterellaceae</taxon>
        <taxon>Emticicia</taxon>
    </lineage>
</organism>
<keyword evidence="5 11" id="KW-0732">Signal</keyword>
<feature type="chain" id="PRO_5037805958" evidence="11">
    <location>
        <begin position="18"/>
        <end position="808"/>
    </location>
</feature>
<keyword evidence="2 9" id="KW-0813">Transport</keyword>
<evidence type="ECO:0000313" key="15">
    <source>
        <dbReference type="Proteomes" id="UP000609064"/>
    </source>
</evidence>
<dbReference type="Gene3D" id="2.60.40.1120">
    <property type="entry name" value="Carboxypeptidase-like, regulatory domain"/>
    <property type="match status" value="1"/>
</dbReference>
<feature type="signal peptide" evidence="11">
    <location>
        <begin position="1"/>
        <end position="17"/>
    </location>
</feature>
<evidence type="ECO:0000256" key="11">
    <source>
        <dbReference type="SAM" id="SignalP"/>
    </source>
</evidence>
<evidence type="ECO:0000259" key="13">
    <source>
        <dbReference type="Pfam" id="PF07715"/>
    </source>
</evidence>
<proteinExistence type="inferred from homology"/>
<dbReference type="GO" id="GO:0033214">
    <property type="term" value="P:siderophore-iron import into cell"/>
    <property type="evidence" value="ECO:0007669"/>
    <property type="project" value="TreeGrafter"/>
</dbReference>
<keyword evidence="15" id="KW-1185">Reference proteome</keyword>
<dbReference type="InterPro" id="IPR037066">
    <property type="entry name" value="Plug_dom_sf"/>
</dbReference>
<dbReference type="SUPFAM" id="SSF49452">
    <property type="entry name" value="Starch-binding domain-like"/>
    <property type="match status" value="1"/>
</dbReference>
<feature type="domain" description="TonB-dependent receptor-like beta-barrel" evidence="12">
    <location>
        <begin position="396"/>
        <end position="774"/>
    </location>
</feature>
<evidence type="ECO:0000256" key="4">
    <source>
        <dbReference type="ARBA" id="ARBA00022692"/>
    </source>
</evidence>
<dbReference type="InterPro" id="IPR010917">
    <property type="entry name" value="TonB_rcpt_CS"/>
</dbReference>
<evidence type="ECO:0000256" key="1">
    <source>
        <dbReference type="ARBA" id="ARBA00004571"/>
    </source>
</evidence>
<dbReference type="InterPro" id="IPR039426">
    <property type="entry name" value="TonB-dep_rcpt-like"/>
</dbReference>
<dbReference type="InterPro" id="IPR013784">
    <property type="entry name" value="Carb-bd-like_fold"/>
</dbReference>
<keyword evidence="8 9" id="KW-0998">Cell outer membrane</keyword>
<sequence length="808" mass="90187">MKSLIYTILLSQLVVFAAFGQKAAINGKVTDGAKQAIVGASVTLKGTVRGVQTNTNGEYVIKGLRNGEYTLVVSSVGLKNKELSFTLQENEVKSLDFELEDETYTLKDIQVVASRGVRGNEHLAEVDGYSINATKKNEVIKLDNLNANLAMNNSRQIFSRTPGISVWENDGSGIQLGVASRGLSPNRSWEFNVRMNGYDITPDPMGYPEAYYTPPMEVVDRIEIVRGASSLQYGPQFGGLMNFVLRKPDISTRVTVESQNTTGSNGLFSTFNYIGGTEGRLSYTAYYQKRFGNGWRDNSYYNTDHAHAELSYAITNKFKIGAEATYMTYKSQQAGGLTDAQFAQDARQSVRSRNWFSTPWLVPSLSAEYIFSEKTKLSWKAFGVIAERSSVGNVSAITTVDNLTSNRQVDRDYYNNYGSELRFITDYKLLGLNNTLASGLRYYNGNIDRKQQGKGTISQDMEFNIEGDYPRDLDFNNINKAAYFENIFRLNKKFLVTAGARIENISSTMQGRFSLSNGVANNLTSITRNRSFLLFGGGAEYHLTEQSEFYSNISQAYRPVLISDLTPPATTDVIDENLQDARGYNFDFGYRGKVANYLNFDVDYFYVNYNNRIGTITQTNAANQRYQFRTNLGRSVSQGFEGYIEFDPITAFFKKSKIGYVSMFASIAYIDATYRDFKTTSVVNGQVVEGNLSGKRVENAPRKINRFGITYNKKGFSVTWQMSDIGKAYADASNTEVANAAATTGVIPAYTVQDLSASFKFLKHYNFKAGVNNLTDERYFTRRAGGYPGPGILPADGRTFYISAGFKF</sequence>
<dbReference type="PROSITE" id="PS52016">
    <property type="entry name" value="TONB_DEPENDENT_REC_3"/>
    <property type="match status" value="1"/>
</dbReference>
<keyword evidence="4 9" id="KW-0812">Transmembrane</keyword>
<dbReference type="SUPFAM" id="SSF56935">
    <property type="entry name" value="Porins"/>
    <property type="match status" value="1"/>
</dbReference>
<dbReference type="RefSeq" id="WP_188771415.1">
    <property type="nucleotide sequence ID" value="NZ_BMKK01000022.1"/>
</dbReference>
<comment type="subcellular location">
    <subcellularLocation>
        <location evidence="1 9">Cell outer membrane</location>
        <topology evidence="1 9">Multi-pass membrane protein</topology>
    </subcellularLocation>
</comment>
<dbReference type="PANTHER" id="PTHR30442">
    <property type="entry name" value="IRON III DICITRATE TRANSPORT PROTEIN FECA"/>
    <property type="match status" value="1"/>
</dbReference>
<evidence type="ECO:0000256" key="10">
    <source>
        <dbReference type="RuleBase" id="RU003357"/>
    </source>
</evidence>
<keyword evidence="7 9" id="KW-0472">Membrane</keyword>
<dbReference type="Gene3D" id="2.40.170.20">
    <property type="entry name" value="TonB-dependent receptor, beta-barrel domain"/>
    <property type="match status" value="1"/>
</dbReference>
<dbReference type="InterPro" id="IPR000531">
    <property type="entry name" value="Beta-barrel_TonB"/>
</dbReference>
<evidence type="ECO:0000256" key="8">
    <source>
        <dbReference type="ARBA" id="ARBA00023237"/>
    </source>
</evidence>
<dbReference type="PROSITE" id="PS01156">
    <property type="entry name" value="TONB_DEPENDENT_REC_2"/>
    <property type="match status" value="1"/>
</dbReference>
<dbReference type="Pfam" id="PF07715">
    <property type="entry name" value="Plug"/>
    <property type="match status" value="1"/>
</dbReference>
<evidence type="ECO:0000259" key="12">
    <source>
        <dbReference type="Pfam" id="PF00593"/>
    </source>
</evidence>
<comment type="caution">
    <text evidence="14">The sequence shown here is derived from an EMBL/GenBank/DDBJ whole genome shotgun (WGS) entry which is preliminary data.</text>
</comment>
<keyword evidence="14" id="KW-0675">Receptor</keyword>
<evidence type="ECO:0000256" key="9">
    <source>
        <dbReference type="PROSITE-ProRule" id="PRU01360"/>
    </source>
</evidence>